<keyword evidence="6" id="KW-1185">Reference proteome</keyword>
<dbReference type="InterPro" id="IPR000847">
    <property type="entry name" value="LysR_HTH_N"/>
</dbReference>
<dbReference type="Proteomes" id="UP001210261">
    <property type="component" value="Unassembled WGS sequence"/>
</dbReference>
<dbReference type="EMBL" id="JAQHXR010000002">
    <property type="protein sequence ID" value="MDA3968733.1"/>
    <property type="molecule type" value="Genomic_DNA"/>
</dbReference>
<proteinExistence type="inferred from homology"/>
<dbReference type="RefSeq" id="WP_271021031.1">
    <property type="nucleotide sequence ID" value="NZ_JAQHXR010000002.1"/>
</dbReference>
<dbReference type="PRINTS" id="PR00039">
    <property type="entry name" value="HTHLYSR"/>
</dbReference>
<evidence type="ECO:0000256" key="1">
    <source>
        <dbReference type="ARBA" id="ARBA00009437"/>
    </source>
</evidence>
<dbReference type="InterPro" id="IPR036388">
    <property type="entry name" value="WH-like_DNA-bd_sf"/>
</dbReference>
<accession>A0ABT4VEX7</accession>
<name>A0ABT4VEX7_9HELI</name>
<evidence type="ECO:0000259" key="4">
    <source>
        <dbReference type="PROSITE" id="PS50931"/>
    </source>
</evidence>
<dbReference type="SUPFAM" id="SSF46785">
    <property type="entry name" value="Winged helix' DNA-binding domain"/>
    <property type="match status" value="1"/>
</dbReference>
<evidence type="ECO:0000313" key="6">
    <source>
        <dbReference type="Proteomes" id="UP001210261"/>
    </source>
</evidence>
<dbReference type="PANTHER" id="PTHR30126">
    <property type="entry name" value="HTH-TYPE TRANSCRIPTIONAL REGULATOR"/>
    <property type="match status" value="1"/>
</dbReference>
<dbReference type="Gene3D" id="1.10.10.10">
    <property type="entry name" value="Winged helix-like DNA-binding domain superfamily/Winged helix DNA-binding domain"/>
    <property type="match status" value="1"/>
</dbReference>
<feature type="domain" description="HTH lysR-type" evidence="4">
    <location>
        <begin position="1"/>
        <end position="60"/>
    </location>
</feature>
<evidence type="ECO:0000313" key="5">
    <source>
        <dbReference type="EMBL" id="MDA3968733.1"/>
    </source>
</evidence>
<reference evidence="5 6" key="1">
    <citation type="submission" date="2023-01" db="EMBL/GenBank/DDBJ databases">
        <title>Description of Helicobacter ibis sp. nov. isolated from faecal droppings of black-faced ibis (Theristicus melanopis).</title>
        <authorList>
            <person name="Lopez-Cantillo M."/>
            <person name="Vidal-Veuthey B."/>
            <person name="Mella A."/>
            <person name="De La Haba R."/>
            <person name="Collado L."/>
        </authorList>
    </citation>
    <scope>NUCLEOTIDE SEQUENCE [LARGE SCALE GENOMIC DNA]</scope>
    <source>
        <strain evidence="5 6">A82</strain>
    </source>
</reference>
<evidence type="ECO:0000256" key="2">
    <source>
        <dbReference type="ARBA" id="ARBA00023015"/>
    </source>
</evidence>
<organism evidence="5 6">
    <name type="scientific">Helicobacter ibis</name>
    <dbReference type="NCBI Taxonomy" id="2962633"/>
    <lineage>
        <taxon>Bacteria</taxon>
        <taxon>Pseudomonadati</taxon>
        <taxon>Campylobacterota</taxon>
        <taxon>Epsilonproteobacteria</taxon>
        <taxon>Campylobacterales</taxon>
        <taxon>Helicobacteraceae</taxon>
        <taxon>Helicobacter</taxon>
    </lineage>
</organism>
<keyword evidence="2" id="KW-0805">Transcription regulation</keyword>
<dbReference type="Pfam" id="PF00126">
    <property type="entry name" value="HTH_1"/>
    <property type="match status" value="1"/>
</dbReference>
<comment type="similarity">
    <text evidence="1">Belongs to the LysR transcriptional regulatory family.</text>
</comment>
<keyword evidence="3" id="KW-0804">Transcription</keyword>
<sequence>MLYDFTKLNTLIVVANESNISKASHKLGLSQPAISSQLKFLEKYFNFKIIERKRSGIKLTQDGEKLLKLALKNKKMLNDYQKDQLELLNSKTTLNIATSPYIHKNTMQTYKNTITKYYNNINFYISKDPKNDLINKKCDIAILDNPSNKKTINTRLWLSENFKIVLSNNINIKSNSALSNAQWIIPHKTYIHIPIDDIFVKLSLNIESLKTTYYNNILNISSLIKENSIAIIPNEFTPKIKGKIISSNTFGQKIHREIYIEYYKHQKSPLIENIVNFIIFNS</sequence>
<protein>
    <submittedName>
        <fullName evidence="5">LysR family transcriptional regulator</fullName>
    </submittedName>
</protein>
<evidence type="ECO:0000256" key="3">
    <source>
        <dbReference type="ARBA" id="ARBA00023163"/>
    </source>
</evidence>
<gene>
    <name evidence="5" type="ORF">PF021_03480</name>
</gene>
<dbReference type="InterPro" id="IPR036390">
    <property type="entry name" value="WH_DNA-bd_sf"/>
</dbReference>
<dbReference type="PROSITE" id="PS50931">
    <property type="entry name" value="HTH_LYSR"/>
    <property type="match status" value="1"/>
</dbReference>
<comment type="caution">
    <text evidence="5">The sequence shown here is derived from an EMBL/GenBank/DDBJ whole genome shotgun (WGS) entry which is preliminary data.</text>
</comment>